<organism evidence="8 9">
    <name type="scientific">Fluviibacter phosphoraccumulans</name>
    <dbReference type="NCBI Taxonomy" id="1751046"/>
    <lineage>
        <taxon>Bacteria</taxon>
        <taxon>Pseudomonadati</taxon>
        <taxon>Pseudomonadota</taxon>
        <taxon>Betaproteobacteria</taxon>
        <taxon>Rhodocyclales</taxon>
        <taxon>Fluviibacteraceae</taxon>
        <taxon>Fluviibacter</taxon>
    </lineage>
</organism>
<accession>A0A679I7N8</accession>
<evidence type="ECO:0000313" key="8">
    <source>
        <dbReference type="EMBL" id="BBU68863.1"/>
    </source>
</evidence>
<dbReference type="InterPro" id="IPR040845">
    <property type="entry name" value="Arnt_C"/>
</dbReference>
<keyword evidence="9" id="KW-1185">Reference proteome</keyword>
<dbReference type="InterPro" id="IPR050297">
    <property type="entry name" value="LipidA_mod_glycosyltrf_83"/>
</dbReference>
<keyword evidence="6" id="KW-1133">Transmembrane helix</keyword>
<keyword evidence="3" id="KW-0328">Glycosyltransferase</keyword>
<evidence type="ECO:0000256" key="6">
    <source>
        <dbReference type="ARBA" id="ARBA00022989"/>
    </source>
</evidence>
<dbReference type="EMBL" id="AP022345">
    <property type="protein sequence ID" value="BBU68863.1"/>
    <property type="molecule type" value="Genomic_DNA"/>
</dbReference>
<keyword evidence="2" id="KW-1003">Cell membrane</keyword>
<dbReference type="RefSeq" id="WP_162050390.1">
    <property type="nucleotide sequence ID" value="NZ_AP019011.1"/>
</dbReference>
<evidence type="ECO:0000256" key="2">
    <source>
        <dbReference type="ARBA" id="ARBA00022475"/>
    </source>
</evidence>
<evidence type="ECO:0000313" key="9">
    <source>
        <dbReference type="Proteomes" id="UP000463961"/>
    </source>
</evidence>
<dbReference type="InterPro" id="IPR038731">
    <property type="entry name" value="RgtA/B/C-like"/>
</dbReference>
<evidence type="ECO:0000256" key="4">
    <source>
        <dbReference type="ARBA" id="ARBA00022679"/>
    </source>
</evidence>
<dbReference type="AlphaFoldDB" id="A0A679I7N8"/>
<keyword evidence="5" id="KW-0812">Transmembrane</keyword>
<evidence type="ECO:0000256" key="3">
    <source>
        <dbReference type="ARBA" id="ARBA00022676"/>
    </source>
</evidence>
<evidence type="ECO:0000256" key="7">
    <source>
        <dbReference type="ARBA" id="ARBA00023136"/>
    </source>
</evidence>
<dbReference type="PANTHER" id="PTHR33908">
    <property type="entry name" value="MANNOSYLTRANSFERASE YKCB-RELATED"/>
    <property type="match status" value="1"/>
</dbReference>
<proteinExistence type="predicted"/>
<dbReference type="OrthoDB" id="9775035at2"/>
<dbReference type="Pfam" id="PF18583">
    <property type="entry name" value="Arnt_C"/>
    <property type="match status" value="1"/>
</dbReference>
<dbReference type="PANTHER" id="PTHR33908:SF3">
    <property type="entry name" value="UNDECAPRENYL PHOSPHATE-ALPHA-4-AMINO-4-DEOXY-L-ARABINOSE ARABINOSYL TRANSFERASE"/>
    <property type="match status" value="1"/>
</dbReference>
<evidence type="ECO:0000256" key="5">
    <source>
        <dbReference type="ARBA" id="ARBA00022692"/>
    </source>
</evidence>
<comment type="subcellular location">
    <subcellularLocation>
        <location evidence="1">Cell membrane</location>
        <topology evidence="1">Multi-pass membrane protein</topology>
    </subcellularLocation>
</comment>
<evidence type="ECO:0000256" key="1">
    <source>
        <dbReference type="ARBA" id="ARBA00004651"/>
    </source>
</evidence>
<keyword evidence="4 8" id="KW-0808">Transferase</keyword>
<dbReference type="Proteomes" id="UP000463961">
    <property type="component" value="Chromosome"/>
</dbReference>
<gene>
    <name evidence="8" type="ORF">ICHIAU1_11460</name>
</gene>
<dbReference type="GO" id="GO:0005886">
    <property type="term" value="C:plasma membrane"/>
    <property type="evidence" value="ECO:0007669"/>
    <property type="project" value="UniProtKB-SubCell"/>
</dbReference>
<name>A0A679I7N8_9RHOO</name>
<dbReference type="GO" id="GO:0016763">
    <property type="term" value="F:pentosyltransferase activity"/>
    <property type="evidence" value="ECO:0007669"/>
    <property type="project" value="TreeGrafter"/>
</dbReference>
<dbReference type="Pfam" id="PF13231">
    <property type="entry name" value="PMT_2"/>
    <property type="match status" value="1"/>
</dbReference>
<protein>
    <submittedName>
        <fullName evidence="8">4-amino-4-deoxy-L-arabinose transferase</fullName>
    </submittedName>
</protein>
<reference evidence="9" key="1">
    <citation type="submission" date="2020-01" db="EMBL/GenBank/DDBJ databases">
        <title>Phosphoaccumulans saitamaens gen. nov., sp. nov., a polyphosphate accumulating bacterium isolated from surface river water.</title>
        <authorList>
            <person name="Watanabe K."/>
            <person name="Suda W."/>
        </authorList>
    </citation>
    <scope>NUCLEOTIDE SEQUENCE [LARGE SCALE GENOMIC DNA]</scope>
    <source>
        <strain evidence="9">ICHIAU1</strain>
    </source>
</reference>
<keyword evidence="7" id="KW-0472">Membrane</keyword>
<dbReference type="GO" id="GO:0009103">
    <property type="term" value="P:lipopolysaccharide biosynthetic process"/>
    <property type="evidence" value="ECO:0007669"/>
    <property type="project" value="UniProtKB-ARBA"/>
</dbReference>
<dbReference type="GO" id="GO:0010041">
    <property type="term" value="P:response to iron(III) ion"/>
    <property type="evidence" value="ECO:0007669"/>
    <property type="project" value="TreeGrafter"/>
</dbReference>
<sequence>MNTSFPSLLSAFYTRRFLWVLAALFTLAWFGVLDYRHLVASDEGRYGEIAREMYATGDWLTPRYNGYKYFEKPPLQGWMTAIAYTLFGVGEWQSRLWTGITGYFAILATGFTAWKLVGGERGVLAGWISAILLASSPMWSVGGHFNTLDMGLSSILSCALFSLMLAQRNGLSTTARRNWMWLCWAFMALAVLSKGLIGLVIPGMVLVVYTLTTWDWALWKRLHIFSGLVVFFAIASPWFILVSIKNPEFAHFFFIHEHWDRFTKDTHNRKGHPLYFVPLILVGFIPWLWQLAQGFINAWKDRRGEPTVSAVSGFRPLWLAGLWAVLIFAFFSKSQSKLPGYIMPIFPAISLLAGLALTSAFERMSSAGEDRSWKRQMVYMTTLVLIAFVSLPYTYQLGKAPYEQLEYQEYTVWIAVALVAALTIMVYAWSAIRGFEHKDAAHRLRQLMDSLLRVAIAFFVLIQIVGLGHDTHGRSISGADLAKVVRPYIQDETPVYSIRMLDHTFPFYIQHPTIMVDMQDELEFGINQEPDTWAPKVADFAVRWNNDKAPVAVVPLQYLDEIAALNLPMAEVGRDTRRAVFVKPTHTPAPPAQPYTPPVN</sequence>